<dbReference type="EMBL" id="KY523104">
    <property type="protein sequence ID" value="QKU35492.1"/>
    <property type="molecule type" value="Genomic_DNA"/>
</dbReference>
<dbReference type="KEGG" id="vg:80518922"/>
<reference evidence="1" key="2">
    <citation type="journal article" date="2018" name="Nat. Commun.">
        <title>Tailed giant Tupanvirus possesses the most complete translational apparatus of the known virosphere.</title>
        <authorList>
            <person name="Abrahao J."/>
            <person name="Silva L."/>
            <person name="Silva L.S."/>
            <person name="Khalil J.Y.B."/>
            <person name="Rodrigues R."/>
            <person name="Arantes T."/>
            <person name="Assis F."/>
            <person name="Boratto P."/>
            <person name="Andrade M."/>
            <person name="Kroon E.G."/>
            <person name="Ribeiro B."/>
            <person name="Bergier I."/>
            <person name="Seligmann H."/>
            <person name="Ghigo E."/>
            <person name="Colson P."/>
            <person name="Levasseur A."/>
            <person name="Kroemer G."/>
            <person name="Raoult D."/>
            <person name="La Scola B."/>
        </authorList>
    </citation>
    <scope>NUCLEOTIDE SEQUENCE [LARGE SCALE GENOMIC DNA]</scope>
    <source>
        <strain evidence="1">Soda lake</strain>
    </source>
</reference>
<organism evidence="1">
    <name type="scientific">Tupanvirus soda lake</name>
    <dbReference type="NCBI Taxonomy" id="2126985"/>
    <lineage>
        <taxon>Viruses</taxon>
        <taxon>Varidnaviria</taxon>
        <taxon>Bamfordvirae</taxon>
        <taxon>Nucleocytoviricota</taxon>
        <taxon>Megaviricetes</taxon>
        <taxon>Imitervirales</taxon>
        <taxon>Mimiviridae</taxon>
        <taxon>Megamimivirinae</taxon>
        <taxon>Tupanvirus</taxon>
        <taxon>Tupanvirus salinum</taxon>
    </lineage>
</organism>
<proteinExistence type="predicted"/>
<dbReference type="RefSeq" id="YP_010782158.1">
    <property type="nucleotide sequence ID" value="NC_075039.1"/>
</dbReference>
<name>A0A6N1P0B3_9VIRU</name>
<accession>A0A6N1P0B3</accession>
<reference evidence="1" key="1">
    <citation type="submission" date="2017-01" db="EMBL/GenBank/DDBJ databases">
        <authorList>
            <person name="Assis F.L."/>
            <person name="Abrahao J.S."/>
            <person name="Silva L."/>
            <person name="Khalil J.B."/>
            <person name="Rodrigues R."/>
            <person name="Silva L.S."/>
            <person name="Arantes T."/>
            <person name="Boratto P."/>
            <person name="Andrade M."/>
            <person name="Kroon E.G."/>
            <person name="Ribeiro B."/>
            <person name="Bergier I."/>
            <person name="Seligmann H."/>
            <person name="Ghigo E."/>
            <person name="Colson P."/>
            <person name="Levasseur A."/>
            <person name="Raoult D."/>
            <person name="Scola B.L."/>
        </authorList>
    </citation>
    <scope>NUCLEOTIDE SEQUENCE</scope>
    <source>
        <strain evidence="1">Soda lake</strain>
    </source>
</reference>
<evidence type="ECO:0000313" key="1">
    <source>
        <dbReference type="EMBL" id="QKU35492.1"/>
    </source>
</evidence>
<dbReference type="GeneID" id="80518922"/>
<protein>
    <submittedName>
        <fullName evidence="1">Uncharacterized protein</fullName>
    </submittedName>
</protein>
<sequence length="265" mass="31355">MQIVSTNFESFDSLEISELETSYCQPLAFINYNKELFAIKTDPIRITSYGIPKLDNNFYPCDDKREFIKIGFDMNQPGCVQLKLFFEKADKFFGSRQMKKKLFGKKEKYYEYQPIIKTGCQYDKDDEDDVDFVKKNKINKPMKPDYCKVKFITKNSESREIVLKLKKHNEDIKAVTVTEIEQYVKYAGIYAFTIQFRKVWASKSFIPCTKLKYYSVGLSMIEIDTSPTYTYFDKPIYDIQTLKNTYKKYMEEKKKAIHTQIAFDV</sequence>